<feature type="compositionally biased region" description="Basic and acidic residues" evidence="1">
    <location>
        <begin position="617"/>
        <end position="632"/>
    </location>
</feature>
<feature type="region of interest" description="Disordered" evidence="1">
    <location>
        <begin position="120"/>
        <end position="150"/>
    </location>
</feature>
<dbReference type="InterPro" id="IPR014862">
    <property type="entry name" value="TrwC"/>
</dbReference>
<dbReference type="EMBL" id="FRBI01000044">
    <property type="protein sequence ID" value="SHN35608.1"/>
    <property type="molecule type" value="Genomic_DNA"/>
</dbReference>
<evidence type="ECO:0000313" key="3">
    <source>
        <dbReference type="EMBL" id="SHN35608.1"/>
    </source>
</evidence>
<reference evidence="3 4" key="1">
    <citation type="submission" date="2016-11" db="EMBL/GenBank/DDBJ databases">
        <authorList>
            <person name="Jaros S."/>
            <person name="Januszkiewicz K."/>
            <person name="Wedrychowicz H."/>
        </authorList>
    </citation>
    <scope>NUCLEOTIDE SEQUENCE [LARGE SCALE GENOMIC DNA]</scope>
    <source>
        <strain evidence="3 4">CGMCC 4.2025</strain>
    </source>
</reference>
<evidence type="ECO:0000259" key="2">
    <source>
        <dbReference type="Pfam" id="PF08751"/>
    </source>
</evidence>
<proteinExistence type="predicted"/>
<feature type="domain" description="TrwC relaxase" evidence="2">
    <location>
        <begin position="28"/>
        <end position="381"/>
    </location>
</feature>
<dbReference type="AlphaFoldDB" id="A0A1M7QUX5"/>
<evidence type="ECO:0000256" key="1">
    <source>
        <dbReference type="SAM" id="MobiDB-lite"/>
    </source>
</evidence>
<accession>A0A1M7QUX5</accession>
<keyword evidence="4" id="KW-1185">Reference proteome</keyword>
<dbReference type="NCBIfam" id="NF041492">
    <property type="entry name" value="MobF"/>
    <property type="match status" value="1"/>
</dbReference>
<sequence length="646" mass="70543">MPAVLFCPAGVRWCGWVTMAIARVRPGSAYRYYFKSVAVGDGGRERGVPLPVGQEVAGVPAGEWTGRGARLLGLSGEVTEAEMEALFGQGLHPHPEILTPGAIESEVPAVRLGRAFIRPTYDDDQDHGQEPGEPEAVVPDDDGKVPERRRKMNRGPVTAFDLVPRPPASVSLLRALGDDATVAAIDASHDVAVADTLAWLEDEAVVVYCGPGGIRWERPVGGLVVARFRHHDSRHRMPLLHDHLVVSVKVLRADGKWGHLDSRRLYSHVVAAGALYNQRVLEEVCDRLGLATEPRTPTPGLRPVMEIAGVPPELIDWTATRQRDTVVLLEQAEAQYTADHGYPPTARVRSRLMKRAADDSRPAKKTPLPLSELRRRWRADAIRRFGAAIVDGLLALCRRAAAAIRAAWPTPAGTEPCGVDVGLVAVDVAAIVYTHREHFRRRHLLAEGRRHLARELRGRRAAPGLDNQIVDAAIGTHCVGITPPPVAGSRPRPPGHTAYTAIWHPPLTARVDRFEPVEDVVPQLSVHARAVATSIRLQALVRASRTPAGPVQLARAAPAGKPSPQDQESAVAVYEQLQFADPADVDDDGQEDQEQQLVLSPEWLAWLEELQRRIGELARETAKAKPSEHRGETATSPRQPGYLPHR</sequence>
<dbReference type="Proteomes" id="UP000184111">
    <property type="component" value="Unassembled WGS sequence"/>
</dbReference>
<protein>
    <submittedName>
        <fullName evidence="3">Conjugative relaxase domain-containing protein, TrwC/TraI family</fullName>
    </submittedName>
</protein>
<name>A0A1M7QUX5_9ACTN</name>
<evidence type="ECO:0000313" key="4">
    <source>
        <dbReference type="Proteomes" id="UP000184111"/>
    </source>
</evidence>
<feature type="region of interest" description="Disordered" evidence="1">
    <location>
        <begin position="617"/>
        <end position="646"/>
    </location>
</feature>
<dbReference type="Pfam" id="PF08751">
    <property type="entry name" value="TrwC"/>
    <property type="match status" value="1"/>
</dbReference>
<gene>
    <name evidence="3" type="ORF">SAMN05216499_1443</name>
</gene>
<organism evidence="3 4">
    <name type="scientific">Actinacidiphila paucisporea</name>
    <dbReference type="NCBI Taxonomy" id="310782"/>
    <lineage>
        <taxon>Bacteria</taxon>
        <taxon>Bacillati</taxon>
        <taxon>Actinomycetota</taxon>
        <taxon>Actinomycetes</taxon>
        <taxon>Kitasatosporales</taxon>
        <taxon>Streptomycetaceae</taxon>
        <taxon>Actinacidiphila</taxon>
    </lineage>
</organism>
<dbReference type="SUPFAM" id="SSF55464">
    <property type="entry name" value="Origin of replication-binding domain, RBD-like"/>
    <property type="match status" value="1"/>
</dbReference>
<dbReference type="STRING" id="310782.SAMN05216499_1443"/>